<evidence type="ECO:0000313" key="4">
    <source>
        <dbReference type="EMBL" id="XAG23082.1"/>
    </source>
</evidence>
<feature type="signal peptide" evidence="3">
    <location>
        <begin position="1"/>
        <end position="24"/>
    </location>
</feature>
<dbReference type="EMBL" id="CP095339">
    <property type="protein sequence ID" value="XAG23082.1"/>
    <property type="molecule type" value="Genomic_DNA"/>
</dbReference>
<dbReference type="SUPFAM" id="SSF47175">
    <property type="entry name" value="Cytochromes"/>
    <property type="match status" value="1"/>
</dbReference>
<keyword evidence="2 3" id="KW-0732">Signal</keyword>
<dbReference type="GO" id="GO:0020037">
    <property type="term" value="F:heme binding"/>
    <property type="evidence" value="ECO:0007669"/>
    <property type="project" value="InterPro"/>
</dbReference>
<organism evidence="4">
    <name type="scientific">bacterium 19PA01SH03</name>
    <dbReference type="NCBI Taxonomy" id="2920705"/>
    <lineage>
        <taxon>Bacteria</taxon>
    </lineage>
</organism>
<feature type="chain" id="PRO_5043627105" evidence="3">
    <location>
        <begin position="25"/>
        <end position="123"/>
    </location>
</feature>
<dbReference type="InterPro" id="IPR009155">
    <property type="entry name" value="Cyt_b562"/>
</dbReference>
<proteinExistence type="inferred from homology"/>
<dbReference type="GO" id="GO:0005506">
    <property type="term" value="F:iron ion binding"/>
    <property type="evidence" value="ECO:0007669"/>
    <property type="project" value="InterPro"/>
</dbReference>
<dbReference type="Gene3D" id="1.20.120.10">
    <property type="entry name" value="Cytochrome c/b562"/>
    <property type="match status" value="1"/>
</dbReference>
<comment type="similarity">
    <text evidence="1">Belongs to the cytochrome b562 family.</text>
</comment>
<name>A0AAU6SSU6_UNCXX</name>
<evidence type="ECO:0000256" key="3">
    <source>
        <dbReference type="SAM" id="SignalP"/>
    </source>
</evidence>
<accession>A0AAU6SSU6</accession>
<dbReference type="GO" id="GO:0009055">
    <property type="term" value="F:electron transfer activity"/>
    <property type="evidence" value="ECO:0007669"/>
    <property type="project" value="InterPro"/>
</dbReference>
<sequence length="123" mass="14257">MQKRIIKSSVWLTIGLLLSSQVWAADVDLRQVMRQMRAEFSQAASAQTVQEMQVPVTKLTELVNKAQQGQYPPRRHDVYQEGFTKLMAVLDQLSDELDSGQLAQAKLTLREVDQLRMEYHRRR</sequence>
<reference evidence="4" key="1">
    <citation type="submission" date="2022-03" db="EMBL/GenBank/DDBJ databases">
        <title>Sea Food Isolates.</title>
        <authorList>
            <person name="Li c."/>
        </authorList>
    </citation>
    <scope>NUCLEOTIDE SEQUENCE</scope>
    <source>
        <strain evidence="4">19PA01SH03</strain>
    </source>
</reference>
<gene>
    <name evidence="4" type="ORF">MRN70_14080</name>
</gene>
<dbReference type="Pfam" id="PF07361">
    <property type="entry name" value="Cytochrom_B562"/>
    <property type="match status" value="1"/>
</dbReference>
<dbReference type="InterPro" id="IPR010980">
    <property type="entry name" value="Cyt_c/b562"/>
</dbReference>
<dbReference type="GO" id="GO:0022900">
    <property type="term" value="P:electron transport chain"/>
    <property type="evidence" value="ECO:0007669"/>
    <property type="project" value="InterPro"/>
</dbReference>
<dbReference type="GO" id="GO:0042597">
    <property type="term" value="C:periplasmic space"/>
    <property type="evidence" value="ECO:0007669"/>
    <property type="project" value="InterPro"/>
</dbReference>
<dbReference type="AlphaFoldDB" id="A0AAU6SSU6"/>
<evidence type="ECO:0000256" key="1">
    <source>
        <dbReference type="ARBA" id="ARBA00005523"/>
    </source>
</evidence>
<protein>
    <submittedName>
        <fullName evidence="4">Cytochrome b562</fullName>
    </submittedName>
</protein>
<evidence type="ECO:0000256" key="2">
    <source>
        <dbReference type="ARBA" id="ARBA00022729"/>
    </source>
</evidence>